<keyword evidence="3" id="KW-1185">Reference proteome</keyword>
<organism evidence="1 4">
    <name type="scientific">Comamonas thiooxydans</name>
    <dbReference type="NCBI Taxonomy" id="363952"/>
    <lineage>
        <taxon>Bacteria</taxon>
        <taxon>Pseudomonadati</taxon>
        <taxon>Pseudomonadota</taxon>
        <taxon>Betaproteobacteria</taxon>
        <taxon>Burkholderiales</taxon>
        <taxon>Comamonadaceae</taxon>
        <taxon>Comamonas</taxon>
    </lineage>
</organism>
<evidence type="ECO:0000313" key="2">
    <source>
        <dbReference type="EMBL" id="KGH06534.1"/>
    </source>
</evidence>
<accession>A0A0E3BIU3</accession>
<dbReference type="Proteomes" id="UP000029549">
    <property type="component" value="Unassembled WGS sequence"/>
</dbReference>
<name>A0A0E3BIU3_9BURK</name>
<dbReference type="EMBL" id="AWTP01000144">
    <property type="protein sequence ID" value="KGH06534.1"/>
    <property type="molecule type" value="Genomic_DNA"/>
</dbReference>
<comment type="caution">
    <text evidence="1">The sequence shown here is derived from an EMBL/GenBank/DDBJ whole genome shotgun (WGS) entry which is preliminary data.</text>
</comment>
<dbReference type="AlphaFoldDB" id="A0A0E3BIU3"/>
<gene>
    <name evidence="1" type="ORF">P245_04855</name>
    <name evidence="2" type="ORF">P608_22060</name>
</gene>
<sequence>MQAFGKRLAQGLALLPRGPHQSIHARMVDEAGGAQSSP</sequence>
<dbReference type="EMBL" id="AWTN01000024">
    <property type="protein sequence ID" value="KGG97833.1"/>
    <property type="molecule type" value="Genomic_DNA"/>
</dbReference>
<evidence type="ECO:0000313" key="3">
    <source>
        <dbReference type="Proteomes" id="UP000029549"/>
    </source>
</evidence>
<evidence type="ECO:0000313" key="4">
    <source>
        <dbReference type="Proteomes" id="UP000029567"/>
    </source>
</evidence>
<proteinExistence type="predicted"/>
<protein>
    <submittedName>
        <fullName evidence="1">Uncharacterized protein</fullName>
    </submittedName>
</protein>
<reference evidence="3 4" key="1">
    <citation type="submission" date="2013-09" db="EMBL/GenBank/DDBJ databases">
        <title>High correlation between genotypes and phenotypes of environmental bacteria Comamonas testosteroni strains.</title>
        <authorList>
            <person name="Liu L."/>
            <person name="Zhu W."/>
            <person name="Xia X."/>
            <person name="Xu B."/>
            <person name="Luo M."/>
            <person name="Wang G."/>
        </authorList>
    </citation>
    <scope>NUCLEOTIDE SEQUENCE [LARGE SCALE GENOMIC DNA]</scope>
    <source>
        <strain evidence="2 3">DF2</strain>
        <strain evidence="1 4">JL14</strain>
    </source>
</reference>
<evidence type="ECO:0000313" key="1">
    <source>
        <dbReference type="EMBL" id="KGG97833.1"/>
    </source>
</evidence>
<dbReference type="Proteomes" id="UP000029567">
    <property type="component" value="Unassembled WGS sequence"/>
</dbReference>